<keyword evidence="3" id="KW-1185">Reference proteome</keyword>
<evidence type="ECO:0000313" key="3">
    <source>
        <dbReference type="Proteomes" id="UP000263486"/>
    </source>
</evidence>
<dbReference type="RefSeq" id="WP_114642649.1">
    <property type="nucleotide sequence ID" value="NZ_JAACIO010000018.1"/>
</dbReference>
<dbReference type="EMBL" id="QUAJ01000016">
    <property type="protein sequence ID" value="REI40728.1"/>
    <property type="molecule type" value="Genomic_DNA"/>
</dbReference>
<dbReference type="Proteomes" id="UP000263486">
    <property type="component" value="Unassembled WGS sequence"/>
</dbReference>
<dbReference type="PROSITE" id="PS51186">
    <property type="entry name" value="GNAT"/>
    <property type="match status" value="1"/>
</dbReference>
<protein>
    <submittedName>
        <fullName evidence="2">GNAT family N-acetyltransferase</fullName>
    </submittedName>
</protein>
<sequence>MLKLERMSEADFNMVKGKMIADYAKDKIKVGHWSEREALELSKEALDKILNEGISTPNHYLLNAYEDEVKVGFVWMNKFNNEMFVNNTCIFEEFQENEYELKFIELIEEKADELDIKKINIHSYGYNEKNIAVYKKMGYDITDIYLNKVI</sequence>
<dbReference type="Pfam" id="PF13420">
    <property type="entry name" value="Acetyltransf_4"/>
    <property type="match status" value="1"/>
</dbReference>
<comment type="caution">
    <text evidence="2">The sequence shown here is derived from an EMBL/GenBank/DDBJ whole genome shotgun (WGS) entry which is preliminary data.</text>
</comment>
<accession>A0ABX9KFV9</accession>
<dbReference type="Gene3D" id="3.40.630.30">
    <property type="match status" value="1"/>
</dbReference>
<dbReference type="SUPFAM" id="SSF55729">
    <property type="entry name" value="Acyl-CoA N-acyltransferases (Nat)"/>
    <property type="match status" value="1"/>
</dbReference>
<name>A0ABX9KFV9_9FUSO</name>
<gene>
    <name evidence="2" type="ORF">DYH56_09600</name>
</gene>
<dbReference type="InterPro" id="IPR000182">
    <property type="entry name" value="GNAT_dom"/>
</dbReference>
<organism evidence="2 3">
    <name type="scientific">Psychrilyobacter piezotolerans</name>
    <dbReference type="NCBI Taxonomy" id="2293438"/>
    <lineage>
        <taxon>Bacteria</taxon>
        <taxon>Fusobacteriati</taxon>
        <taxon>Fusobacteriota</taxon>
        <taxon>Fusobacteriia</taxon>
        <taxon>Fusobacteriales</taxon>
        <taxon>Fusobacteriaceae</taxon>
        <taxon>Psychrilyobacter</taxon>
    </lineage>
</organism>
<dbReference type="InterPro" id="IPR016181">
    <property type="entry name" value="Acyl_CoA_acyltransferase"/>
</dbReference>
<reference evidence="2 3" key="1">
    <citation type="submission" date="2018-08" db="EMBL/GenBank/DDBJ databases">
        <title>Draft genome sequence of Psychrilyobacter sp. strain SD5 isolated from Black Sea water.</title>
        <authorList>
            <person name="Yadav S."/>
            <person name="Villanueva L."/>
            <person name="Damste J.S.S."/>
        </authorList>
    </citation>
    <scope>NUCLEOTIDE SEQUENCE [LARGE SCALE GENOMIC DNA]</scope>
    <source>
        <strain evidence="2 3">SD5</strain>
    </source>
</reference>
<evidence type="ECO:0000313" key="2">
    <source>
        <dbReference type="EMBL" id="REI40728.1"/>
    </source>
</evidence>
<feature type="domain" description="N-acetyltransferase" evidence="1">
    <location>
        <begin position="18"/>
        <end position="150"/>
    </location>
</feature>
<proteinExistence type="predicted"/>
<evidence type="ECO:0000259" key="1">
    <source>
        <dbReference type="PROSITE" id="PS51186"/>
    </source>
</evidence>